<dbReference type="AlphaFoldDB" id="A0A1C4XM80"/>
<organism evidence="1 2">
    <name type="scientific">Micromonospora coriariae</name>
    <dbReference type="NCBI Taxonomy" id="285665"/>
    <lineage>
        <taxon>Bacteria</taxon>
        <taxon>Bacillati</taxon>
        <taxon>Actinomycetota</taxon>
        <taxon>Actinomycetes</taxon>
        <taxon>Micromonosporales</taxon>
        <taxon>Micromonosporaceae</taxon>
        <taxon>Micromonospora</taxon>
    </lineage>
</organism>
<dbReference type="RefSeq" id="WP_089020719.1">
    <property type="nucleotide sequence ID" value="NZ_LT607412.1"/>
</dbReference>
<protein>
    <submittedName>
        <fullName evidence="1">Uncharacterized protein</fullName>
    </submittedName>
</protein>
<sequence length="67" mass="6961">MVGFAGAGAGAVLVLVLVLDPMVLSHFTIADRLDVLQNLLIDADCRTTQVVIKELRAGARASTVPTG</sequence>
<evidence type="ECO:0000313" key="2">
    <source>
        <dbReference type="Proteomes" id="UP000198243"/>
    </source>
</evidence>
<evidence type="ECO:0000313" key="1">
    <source>
        <dbReference type="EMBL" id="SCF09629.1"/>
    </source>
</evidence>
<proteinExistence type="predicted"/>
<reference evidence="2" key="1">
    <citation type="submission" date="2016-06" db="EMBL/GenBank/DDBJ databases">
        <authorList>
            <person name="Varghese N."/>
            <person name="Submissions Spin"/>
        </authorList>
    </citation>
    <scope>NUCLEOTIDE SEQUENCE [LARGE SCALE GENOMIC DNA]</scope>
    <source>
        <strain evidence="2">DSM 44875</strain>
    </source>
</reference>
<gene>
    <name evidence="1" type="ORF">GA0070607_5493</name>
</gene>
<dbReference type="EMBL" id="LT607412">
    <property type="protein sequence ID" value="SCF09629.1"/>
    <property type="molecule type" value="Genomic_DNA"/>
</dbReference>
<name>A0A1C4XM80_9ACTN</name>
<keyword evidence="2" id="KW-1185">Reference proteome</keyword>
<dbReference type="Proteomes" id="UP000198243">
    <property type="component" value="Chromosome I"/>
</dbReference>
<dbReference type="OrthoDB" id="3691597at2"/>
<accession>A0A1C4XM80</accession>